<dbReference type="RefSeq" id="WP_201923722.1">
    <property type="nucleotide sequence ID" value="NZ_JAERQG010000004.1"/>
</dbReference>
<evidence type="ECO:0000259" key="2">
    <source>
        <dbReference type="PROSITE" id="PS51819"/>
    </source>
</evidence>
<feature type="domain" description="VOC" evidence="2">
    <location>
        <begin position="8"/>
        <end position="148"/>
    </location>
</feature>
<dbReference type="PROSITE" id="PS51819">
    <property type="entry name" value="VOC"/>
    <property type="match status" value="2"/>
</dbReference>
<evidence type="ECO:0000313" key="3">
    <source>
        <dbReference type="EMBL" id="MBL0766795.1"/>
    </source>
</evidence>
<name>A0A937AAU8_9BACT</name>
<dbReference type="SUPFAM" id="SSF54593">
    <property type="entry name" value="Glyoxalase/Bleomycin resistance protein/Dihydroxybiphenyl dioxygenase"/>
    <property type="match status" value="2"/>
</dbReference>
<sequence>MSNYIISGIQQIGIGVSDVQAAFKWYRQNFGMSVPVFEEAAEAALMLPYTGGEPRSRHAILAINMQGGGGFEIWQYTSRTPEAPKFTPQLGDLGINIAKMKSKDVEATYELFNKRGLNILSELSKDPDGNPTFFVKDPWDNIFQIVPSDSWFQKRKTALPGGPNGAIIGVTDFEKAKSLYSDILGYDTVVYEKEGTFDDLKGIPGGDKKVKRTLLRHSKPRAGAFSPLLGASEVELVIALERKPKKIFENRFWGDLGYIHLCYDINGMADLKETCESKGFPFTVDSANSFDMGEAAGHFTYVEDPDAALIEFVETHKVPIMKKISWYLNLQKRDPKKPLPRFMLKAMGLSEVKD</sequence>
<dbReference type="Proteomes" id="UP000642920">
    <property type="component" value="Unassembled WGS sequence"/>
</dbReference>
<comment type="caution">
    <text evidence="3">The sequence shown here is derived from an EMBL/GenBank/DDBJ whole genome shotgun (WGS) entry which is preliminary data.</text>
</comment>
<dbReference type="PANTHER" id="PTHR43048:SF3">
    <property type="entry name" value="METHYLMALONYL-COA EPIMERASE, MITOCHONDRIAL"/>
    <property type="match status" value="1"/>
</dbReference>
<organism evidence="3 4">
    <name type="scientific">Marivirga atlantica</name>
    <dbReference type="NCBI Taxonomy" id="1548457"/>
    <lineage>
        <taxon>Bacteria</taxon>
        <taxon>Pseudomonadati</taxon>
        <taxon>Bacteroidota</taxon>
        <taxon>Cytophagia</taxon>
        <taxon>Cytophagales</taxon>
        <taxon>Marivirgaceae</taxon>
        <taxon>Marivirga</taxon>
    </lineage>
</organism>
<dbReference type="AlphaFoldDB" id="A0A937AAU8"/>
<dbReference type="GO" id="GO:0046872">
    <property type="term" value="F:metal ion binding"/>
    <property type="evidence" value="ECO:0007669"/>
    <property type="project" value="UniProtKB-KW"/>
</dbReference>
<accession>A0A937AAU8</accession>
<proteinExistence type="predicted"/>
<dbReference type="InterPro" id="IPR051785">
    <property type="entry name" value="MMCE/EMCE_epimerase"/>
</dbReference>
<evidence type="ECO:0000256" key="1">
    <source>
        <dbReference type="ARBA" id="ARBA00022723"/>
    </source>
</evidence>
<dbReference type="InterPro" id="IPR004360">
    <property type="entry name" value="Glyas_Fos-R_dOase_dom"/>
</dbReference>
<dbReference type="InterPro" id="IPR037523">
    <property type="entry name" value="VOC_core"/>
</dbReference>
<dbReference type="GO" id="GO:0046491">
    <property type="term" value="P:L-methylmalonyl-CoA metabolic process"/>
    <property type="evidence" value="ECO:0007669"/>
    <property type="project" value="TreeGrafter"/>
</dbReference>
<dbReference type="Pfam" id="PF00903">
    <property type="entry name" value="Glyoxalase"/>
    <property type="match status" value="1"/>
</dbReference>
<dbReference type="PANTHER" id="PTHR43048">
    <property type="entry name" value="METHYLMALONYL-COA EPIMERASE"/>
    <property type="match status" value="1"/>
</dbReference>
<evidence type="ECO:0000313" key="4">
    <source>
        <dbReference type="Proteomes" id="UP000642920"/>
    </source>
</evidence>
<dbReference type="EMBL" id="JAERQG010000004">
    <property type="protein sequence ID" value="MBL0766795.1"/>
    <property type="molecule type" value="Genomic_DNA"/>
</dbReference>
<reference evidence="3" key="1">
    <citation type="submission" date="2021-01" db="EMBL/GenBank/DDBJ databases">
        <title>Marivirga sp. nov., isolated from intertidal surface sediments.</title>
        <authorList>
            <person name="Zhang M."/>
        </authorList>
    </citation>
    <scope>NUCLEOTIDE SEQUENCE</scope>
    <source>
        <strain evidence="3">SM1354</strain>
    </source>
</reference>
<protein>
    <submittedName>
        <fullName evidence="3">VOC family protein</fullName>
    </submittedName>
</protein>
<gene>
    <name evidence="3" type="ORF">JKP34_16120</name>
</gene>
<keyword evidence="4" id="KW-1185">Reference proteome</keyword>
<dbReference type="InterPro" id="IPR029068">
    <property type="entry name" value="Glyas_Bleomycin-R_OHBP_Dase"/>
</dbReference>
<feature type="domain" description="VOC" evidence="2">
    <location>
        <begin position="162"/>
        <end position="315"/>
    </location>
</feature>
<dbReference type="GO" id="GO:0004493">
    <property type="term" value="F:methylmalonyl-CoA epimerase activity"/>
    <property type="evidence" value="ECO:0007669"/>
    <property type="project" value="TreeGrafter"/>
</dbReference>
<dbReference type="Gene3D" id="3.10.180.10">
    <property type="entry name" value="2,3-Dihydroxybiphenyl 1,2-Dioxygenase, domain 1"/>
    <property type="match status" value="2"/>
</dbReference>
<keyword evidence="1" id="KW-0479">Metal-binding</keyword>